<reference evidence="2" key="1">
    <citation type="submission" date="2023-07" db="EMBL/GenBank/DDBJ databases">
        <authorList>
            <consortium name="AG Swart"/>
            <person name="Singh M."/>
            <person name="Singh A."/>
            <person name="Seah K."/>
            <person name="Emmerich C."/>
        </authorList>
    </citation>
    <scope>NUCLEOTIDE SEQUENCE</scope>
    <source>
        <strain evidence="2">DP1</strain>
    </source>
</reference>
<sequence>MVYTNPAKPNPLHVMQYCFKRMIPTIYYRKPYPAGRMPVYAQYSQLIFFGALFAGVVVVRKMAYGFTNENTSLENRKYYTLPRTYTNFLYKSFARGDLKKNQEEQKFVF</sequence>
<proteinExistence type="predicted"/>
<keyword evidence="1" id="KW-0812">Transmembrane</keyword>
<feature type="transmembrane region" description="Helical" evidence="1">
    <location>
        <begin position="40"/>
        <end position="59"/>
    </location>
</feature>
<evidence type="ECO:0000313" key="2">
    <source>
        <dbReference type="EMBL" id="CAI2385731.1"/>
    </source>
</evidence>
<keyword evidence="3" id="KW-1185">Reference proteome</keyword>
<dbReference type="AlphaFoldDB" id="A0AAD2DAV1"/>
<gene>
    <name evidence="2" type="ORF">ECRASSUSDP1_LOCUS27313</name>
</gene>
<keyword evidence="1" id="KW-1133">Transmembrane helix</keyword>
<keyword evidence="1" id="KW-0472">Membrane</keyword>
<dbReference type="Proteomes" id="UP001295684">
    <property type="component" value="Unassembled WGS sequence"/>
</dbReference>
<comment type="caution">
    <text evidence="2">The sequence shown here is derived from an EMBL/GenBank/DDBJ whole genome shotgun (WGS) entry which is preliminary data.</text>
</comment>
<dbReference type="EMBL" id="CAMPGE010028180">
    <property type="protein sequence ID" value="CAI2385731.1"/>
    <property type="molecule type" value="Genomic_DNA"/>
</dbReference>
<organism evidence="2 3">
    <name type="scientific">Euplotes crassus</name>
    <dbReference type="NCBI Taxonomy" id="5936"/>
    <lineage>
        <taxon>Eukaryota</taxon>
        <taxon>Sar</taxon>
        <taxon>Alveolata</taxon>
        <taxon>Ciliophora</taxon>
        <taxon>Intramacronucleata</taxon>
        <taxon>Spirotrichea</taxon>
        <taxon>Hypotrichia</taxon>
        <taxon>Euplotida</taxon>
        <taxon>Euplotidae</taxon>
        <taxon>Moneuplotes</taxon>
    </lineage>
</organism>
<name>A0AAD2DAV1_EUPCR</name>
<protein>
    <submittedName>
        <fullName evidence="2">Uncharacterized protein</fullName>
    </submittedName>
</protein>
<accession>A0AAD2DAV1</accession>
<evidence type="ECO:0000313" key="3">
    <source>
        <dbReference type="Proteomes" id="UP001295684"/>
    </source>
</evidence>
<evidence type="ECO:0000256" key="1">
    <source>
        <dbReference type="SAM" id="Phobius"/>
    </source>
</evidence>